<protein>
    <submittedName>
        <fullName evidence="1">Uncharacterized protein</fullName>
    </submittedName>
</protein>
<name>A0A8H3QFZ0_9GLOM</name>
<proteinExistence type="predicted"/>
<sequence>MRPQWADASVVKVLVKNILIGLKQSRMLFIHSLNFTIKSKSSITFYDKKICGYLDNLVNPVNPPINLTAHTVLQFTGLIKYIDNH</sequence>
<dbReference type="AlphaFoldDB" id="A0A8H3QFZ0"/>
<reference evidence="1" key="1">
    <citation type="submission" date="2019-10" db="EMBL/GenBank/DDBJ databases">
        <title>Conservation and host-specific expression of non-tandemly repeated heterogenous ribosome RNA gene in arbuscular mycorrhizal fungi.</title>
        <authorList>
            <person name="Maeda T."/>
            <person name="Kobayashi Y."/>
            <person name="Nakagawa T."/>
            <person name="Ezawa T."/>
            <person name="Yamaguchi K."/>
            <person name="Bino T."/>
            <person name="Nishimoto Y."/>
            <person name="Shigenobu S."/>
            <person name="Kawaguchi M."/>
        </authorList>
    </citation>
    <scope>NUCLEOTIDE SEQUENCE</scope>
    <source>
        <strain evidence="1">HR1</strain>
    </source>
</reference>
<dbReference type="EMBL" id="BLAL01000044">
    <property type="protein sequence ID" value="GES79430.1"/>
    <property type="molecule type" value="Genomic_DNA"/>
</dbReference>
<evidence type="ECO:0000313" key="1">
    <source>
        <dbReference type="EMBL" id="GES79430.1"/>
    </source>
</evidence>
<organism evidence="1 2">
    <name type="scientific">Rhizophagus clarus</name>
    <dbReference type="NCBI Taxonomy" id="94130"/>
    <lineage>
        <taxon>Eukaryota</taxon>
        <taxon>Fungi</taxon>
        <taxon>Fungi incertae sedis</taxon>
        <taxon>Mucoromycota</taxon>
        <taxon>Glomeromycotina</taxon>
        <taxon>Glomeromycetes</taxon>
        <taxon>Glomerales</taxon>
        <taxon>Glomeraceae</taxon>
        <taxon>Rhizophagus</taxon>
    </lineage>
</organism>
<evidence type="ECO:0000313" key="2">
    <source>
        <dbReference type="Proteomes" id="UP000615446"/>
    </source>
</evidence>
<gene>
    <name evidence="1" type="ORF">RCL2_000673300</name>
</gene>
<accession>A0A8H3QFZ0</accession>
<comment type="caution">
    <text evidence="1">The sequence shown here is derived from an EMBL/GenBank/DDBJ whole genome shotgun (WGS) entry which is preliminary data.</text>
</comment>
<dbReference type="Proteomes" id="UP000615446">
    <property type="component" value="Unassembled WGS sequence"/>
</dbReference>